<name>A0A1C3YUI4_9ENTR</name>
<dbReference type="CDD" id="cd06548">
    <property type="entry name" value="GH18_chitinase"/>
    <property type="match status" value="1"/>
</dbReference>
<dbReference type="InterPro" id="IPR011583">
    <property type="entry name" value="Chitinase_II/V-like_cat"/>
</dbReference>
<organism evidence="9 10">
    <name type="scientific">Kosakonia oryziphila</name>
    <dbReference type="NCBI Taxonomy" id="1005667"/>
    <lineage>
        <taxon>Bacteria</taxon>
        <taxon>Pseudomonadati</taxon>
        <taxon>Pseudomonadota</taxon>
        <taxon>Gammaproteobacteria</taxon>
        <taxon>Enterobacterales</taxon>
        <taxon>Enterobacteriaceae</taxon>
        <taxon>Kosakonia</taxon>
    </lineage>
</organism>
<dbReference type="EC" id="3.2.1.14" evidence="2"/>
<dbReference type="CDD" id="cd12215">
    <property type="entry name" value="ChiC_BD"/>
    <property type="match status" value="1"/>
</dbReference>
<evidence type="ECO:0000313" key="10">
    <source>
        <dbReference type="Proteomes" id="UP000198515"/>
    </source>
</evidence>
<dbReference type="OrthoDB" id="9775889at2"/>
<dbReference type="SUPFAM" id="SSF54556">
    <property type="entry name" value="Chitinase insertion domain"/>
    <property type="match status" value="1"/>
</dbReference>
<dbReference type="GO" id="GO:0005576">
    <property type="term" value="C:extracellular region"/>
    <property type="evidence" value="ECO:0007669"/>
    <property type="project" value="InterPro"/>
</dbReference>
<dbReference type="InterPro" id="IPR029070">
    <property type="entry name" value="Chitinase_insertion_sf"/>
</dbReference>
<reference evidence="10" key="1">
    <citation type="submission" date="2016-08" db="EMBL/GenBank/DDBJ databases">
        <authorList>
            <person name="Varghese N."/>
            <person name="Submissions Spin"/>
        </authorList>
    </citation>
    <scope>NUCLEOTIDE SEQUENCE [LARGE SCALE GENOMIC DNA]</scope>
    <source>
        <strain evidence="10">REICA_142</strain>
    </source>
</reference>
<dbReference type="InterPro" id="IPR001223">
    <property type="entry name" value="Glyco_hydro18_cat"/>
</dbReference>
<proteinExistence type="predicted"/>
<evidence type="ECO:0000259" key="8">
    <source>
        <dbReference type="PROSITE" id="PS51910"/>
    </source>
</evidence>
<dbReference type="SUPFAM" id="SSF51445">
    <property type="entry name" value="(Trans)glycosidases"/>
    <property type="match status" value="1"/>
</dbReference>
<evidence type="ECO:0000256" key="3">
    <source>
        <dbReference type="ARBA" id="ARBA00022801"/>
    </source>
</evidence>
<evidence type="ECO:0000256" key="6">
    <source>
        <dbReference type="ARBA" id="ARBA00023326"/>
    </source>
</evidence>
<dbReference type="RefSeq" id="WP_090132610.1">
    <property type="nucleotide sequence ID" value="NZ_FMBC01000001.1"/>
</dbReference>
<keyword evidence="6" id="KW-0624">Polysaccharide degradation</keyword>
<dbReference type="Pfam" id="PF00704">
    <property type="entry name" value="Glyco_hydro_18"/>
    <property type="match status" value="1"/>
</dbReference>
<dbReference type="GO" id="GO:0000272">
    <property type="term" value="P:polysaccharide catabolic process"/>
    <property type="evidence" value="ECO:0007669"/>
    <property type="project" value="UniProtKB-KW"/>
</dbReference>
<dbReference type="SMART" id="SM00636">
    <property type="entry name" value="Glyco_18"/>
    <property type="match status" value="1"/>
</dbReference>
<dbReference type="PANTHER" id="PTHR11177">
    <property type="entry name" value="CHITINASE"/>
    <property type="match status" value="1"/>
</dbReference>
<evidence type="ECO:0000256" key="2">
    <source>
        <dbReference type="ARBA" id="ARBA00012729"/>
    </source>
</evidence>
<feature type="region of interest" description="Disordered" evidence="7">
    <location>
        <begin position="580"/>
        <end position="600"/>
    </location>
</feature>
<evidence type="ECO:0000256" key="4">
    <source>
        <dbReference type="ARBA" id="ARBA00023024"/>
    </source>
</evidence>
<feature type="region of interest" description="Disordered" evidence="7">
    <location>
        <begin position="508"/>
        <end position="545"/>
    </location>
</feature>
<comment type="catalytic activity">
    <reaction evidence="1">
        <text>Random endo-hydrolysis of N-acetyl-beta-D-glucosaminide (1-&gt;4)-beta-linkages in chitin and chitodextrins.</text>
        <dbReference type="EC" id="3.2.1.14"/>
    </reaction>
</comment>
<sequence>MSNSKLIQKDTYTEQSYEMDNFSPKTNDSKYSYTSGRVMKRVYNKYNKSNKPKVFGYYTDWSQYDKRAAEDKTGKIPAAQRGRGIDLTLLDPTAYDKIIIGFMGIVGDQGENKSKIEQAAAWTGKKTNEMTILDPWGDCQAAFNNGFQGWQPMGFGPGATYNDGTNMDTFYQEQVQGVFGGLRDLQKKALQQGHELALSFSIGGWTMSHAFHELAKKKDGIQTFANSIVDFIKRFPMFSELDIDWEYPNGSGNGNPHGPEDGENYVTLISILRSTLDKHSMNQVKISIACSANPDLLKYSNVKGLLAAGLHGINVMTYDFFGTPWAKSLANHTNLYKTEHSEFSLQEAVEYLLEEGVDPENINVGYAGYSRSAKGAEISSFSPLHGTYDGNGTTVGTFESGCVEWYDVINNYLDLENQSGRNGYRVYTDQKACADYLYNPELKVFHSIDTPRTVREKARYVIENGLGGLFTWTIEQDNGVLVNAAREGMGCPIVKQVIDMAPFYFEGENVASNPDSETDYPDIDEDEETTTEDEAETEDDSDVGTHYEAWDATINYVGGSKVSHKGSNYLAKWWVGAGTEPGLPSTTGAASGDAKPWTKI</sequence>
<keyword evidence="4" id="KW-0146">Chitin degradation</keyword>
<dbReference type="PROSITE" id="PS51910">
    <property type="entry name" value="GH18_2"/>
    <property type="match status" value="1"/>
</dbReference>
<dbReference type="PANTHER" id="PTHR11177:SF317">
    <property type="entry name" value="CHITINASE 12-RELATED"/>
    <property type="match status" value="1"/>
</dbReference>
<evidence type="ECO:0000256" key="7">
    <source>
        <dbReference type="SAM" id="MobiDB-lite"/>
    </source>
</evidence>
<gene>
    <name evidence="9" type="ORF">GA0061070_100135</name>
</gene>
<dbReference type="InterPro" id="IPR050314">
    <property type="entry name" value="Glycosyl_Hydrlase_18"/>
</dbReference>
<keyword evidence="10" id="KW-1185">Reference proteome</keyword>
<dbReference type="GO" id="GO:0030246">
    <property type="term" value="F:carbohydrate binding"/>
    <property type="evidence" value="ECO:0007669"/>
    <property type="project" value="InterPro"/>
</dbReference>
<dbReference type="SUPFAM" id="SSF51055">
    <property type="entry name" value="Carbohydrate binding domain"/>
    <property type="match status" value="1"/>
</dbReference>
<evidence type="ECO:0000256" key="1">
    <source>
        <dbReference type="ARBA" id="ARBA00000822"/>
    </source>
</evidence>
<evidence type="ECO:0000313" key="9">
    <source>
        <dbReference type="EMBL" id="SCB73775.1"/>
    </source>
</evidence>
<dbReference type="Gene3D" id="3.20.20.80">
    <property type="entry name" value="Glycosidases"/>
    <property type="match status" value="1"/>
</dbReference>
<dbReference type="GO" id="GO:0008843">
    <property type="term" value="F:endochitinase activity"/>
    <property type="evidence" value="ECO:0007669"/>
    <property type="project" value="UniProtKB-EC"/>
</dbReference>
<dbReference type="Proteomes" id="UP000198515">
    <property type="component" value="Unassembled WGS sequence"/>
</dbReference>
<dbReference type="GO" id="GO:0008061">
    <property type="term" value="F:chitin binding"/>
    <property type="evidence" value="ECO:0007669"/>
    <property type="project" value="InterPro"/>
</dbReference>
<dbReference type="SMART" id="SM00495">
    <property type="entry name" value="ChtBD3"/>
    <property type="match status" value="1"/>
</dbReference>
<dbReference type="Gene3D" id="3.10.50.10">
    <property type="match status" value="1"/>
</dbReference>
<keyword evidence="3" id="KW-0378">Hydrolase</keyword>
<accession>A0A1C3YUI4</accession>
<feature type="compositionally biased region" description="Acidic residues" evidence="7">
    <location>
        <begin position="516"/>
        <end position="542"/>
    </location>
</feature>
<protein>
    <recommendedName>
        <fullName evidence="2">chitinase</fullName>
        <ecNumber evidence="2">3.2.1.14</ecNumber>
    </recommendedName>
</protein>
<dbReference type="AlphaFoldDB" id="A0A1C3YUI4"/>
<evidence type="ECO:0000256" key="5">
    <source>
        <dbReference type="ARBA" id="ARBA00023277"/>
    </source>
</evidence>
<dbReference type="Gene3D" id="2.10.10.20">
    <property type="entry name" value="Carbohydrate-binding module superfamily 5/12"/>
    <property type="match status" value="1"/>
</dbReference>
<keyword evidence="5" id="KW-0119">Carbohydrate metabolism</keyword>
<dbReference type="InterPro" id="IPR036573">
    <property type="entry name" value="CBM_sf_5/12"/>
</dbReference>
<dbReference type="EMBL" id="FMBC01000001">
    <property type="protein sequence ID" value="SCB73775.1"/>
    <property type="molecule type" value="Genomic_DNA"/>
</dbReference>
<feature type="domain" description="GH18" evidence="8">
    <location>
        <begin position="52"/>
        <end position="492"/>
    </location>
</feature>
<dbReference type="GO" id="GO:0006032">
    <property type="term" value="P:chitin catabolic process"/>
    <property type="evidence" value="ECO:0007669"/>
    <property type="project" value="UniProtKB-KW"/>
</dbReference>
<dbReference type="InterPro" id="IPR017853">
    <property type="entry name" value="GH"/>
</dbReference>
<dbReference type="InterPro" id="IPR003610">
    <property type="entry name" value="CBM5/12"/>
</dbReference>